<sequence>MSKNITINPVDIEAYMKAVEDYNKLPKKDRTSWLDLRKGYKKPFDEPVLYQSYYEDIDSDLETYTLQIVPEWASSSDSIDSIGTFDAEDFYDDLPNDLYKQNLKLIVFYYDAWATYAETLTYEEFLSHMVEENVIGSFKK</sequence>
<evidence type="ECO:0000313" key="2">
    <source>
        <dbReference type="Proteomes" id="UP001143700"/>
    </source>
</evidence>
<dbReference type="EMBL" id="JAOTGU010000011">
    <property type="protein sequence ID" value="MDB6262436.1"/>
    <property type="molecule type" value="Genomic_DNA"/>
</dbReference>
<dbReference type="RefSeq" id="WP_271870378.1">
    <property type="nucleotide sequence ID" value="NZ_JAOTGU010000011.1"/>
</dbReference>
<reference evidence="1" key="1">
    <citation type="journal article" date="2022" name="Microorganisms">
        <title>Antibiotic Susceptibility, Resistance Gene Determinants and Corresponding Genomic Regions in Lactobacillus amylovorus Isolates Derived from Wild Boars and Domestic Pigs.</title>
        <authorList>
            <person name="Moravkova M."/>
            <person name="Kostovova I."/>
            <person name="Kavanova K."/>
            <person name="Pechar R."/>
            <person name="Stanek S."/>
            <person name="Brychta A."/>
            <person name="Zeman M."/>
            <person name="Kubasova T."/>
        </authorList>
    </citation>
    <scope>NUCLEOTIDE SEQUENCE</scope>
    <source>
        <strain evidence="1">M356A</strain>
    </source>
</reference>
<evidence type="ECO:0000313" key="1">
    <source>
        <dbReference type="EMBL" id="MDB6262436.1"/>
    </source>
</evidence>
<accession>A0A9X3W9T6</accession>
<dbReference type="Proteomes" id="UP001143700">
    <property type="component" value="Unassembled WGS sequence"/>
</dbReference>
<comment type="caution">
    <text evidence="1">The sequence shown here is derived from an EMBL/GenBank/DDBJ whole genome shotgun (WGS) entry which is preliminary data.</text>
</comment>
<gene>
    <name evidence="1" type="ORF">ODV15_07725</name>
</gene>
<name>A0A9X3W9T6_LACAM</name>
<reference evidence="1" key="2">
    <citation type="submission" date="2022-10" db="EMBL/GenBank/DDBJ databases">
        <authorList>
            <person name="Kostovova I."/>
            <person name="Moravkova M."/>
            <person name="Pechar R."/>
        </authorList>
    </citation>
    <scope>NUCLEOTIDE SEQUENCE</scope>
    <source>
        <strain evidence="1">M356A</strain>
    </source>
</reference>
<organism evidence="1 2">
    <name type="scientific">Lactobacillus amylovorus</name>
    <dbReference type="NCBI Taxonomy" id="1604"/>
    <lineage>
        <taxon>Bacteria</taxon>
        <taxon>Bacillati</taxon>
        <taxon>Bacillota</taxon>
        <taxon>Bacilli</taxon>
        <taxon>Lactobacillales</taxon>
        <taxon>Lactobacillaceae</taxon>
        <taxon>Lactobacillus</taxon>
    </lineage>
</organism>
<protein>
    <submittedName>
        <fullName evidence="1">Uncharacterized protein</fullName>
    </submittedName>
</protein>
<proteinExistence type="predicted"/>
<dbReference type="AlphaFoldDB" id="A0A9X3W9T6"/>